<dbReference type="AlphaFoldDB" id="G7L7F6"/>
<dbReference type="EMBL" id="CM001224">
    <property type="protein sequence ID" value="AET05189.1"/>
    <property type="molecule type" value="Genomic_DNA"/>
</dbReference>
<reference evidence="2 4" key="1">
    <citation type="journal article" date="2011" name="Nature">
        <title>The Medicago genome provides insight into the evolution of rhizobial symbioses.</title>
        <authorList>
            <person name="Young N.D."/>
            <person name="Debelle F."/>
            <person name="Oldroyd G.E."/>
            <person name="Geurts R."/>
            <person name="Cannon S.B."/>
            <person name="Udvardi M.K."/>
            <person name="Benedito V.A."/>
            <person name="Mayer K.F."/>
            <person name="Gouzy J."/>
            <person name="Schoof H."/>
            <person name="Van de Peer Y."/>
            <person name="Proost S."/>
            <person name="Cook D.R."/>
            <person name="Meyers B.C."/>
            <person name="Spannagl M."/>
            <person name="Cheung F."/>
            <person name="De Mita S."/>
            <person name="Krishnakumar V."/>
            <person name="Gundlach H."/>
            <person name="Zhou S."/>
            <person name="Mudge J."/>
            <person name="Bharti A.K."/>
            <person name="Murray J.D."/>
            <person name="Naoumkina M.A."/>
            <person name="Rosen B."/>
            <person name="Silverstein K.A."/>
            <person name="Tang H."/>
            <person name="Rombauts S."/>
            <person name="Zhao P.X."/>
            <person name="Zhou P."/>
            <person name="Barbe V."/>
            <person name="Bardou P."/>
            <person name="Bechner M."/>
            <person name="Bellec A."/>
            <person name="Berger A."/>
            <person name="Berges H."/>
            <person name="Bidwell S."/>
            <person name="Bisseling T."/>
            <person name="Choisne N."/>
            <person name="Couloux A."/>
            <person name="Denny R."/>
            <person name="Deshpande S."/>
            <person name="Dai X."/>
            <person name="Doyle J.J."/>
            <person name="Dudez A.M."/>
            <person name="Farmer A.D."/>
            <person name="Fouteau S."/>
            <person name="Franken C."/>
            <person name="Gibelin C."/>
            <person name="Gish J."/>
            <person name="Goldstein S."/>
            <person name="Gonzalez A.J."/>
            <person name="Green P.J."/>
            <person name="Hallab A."/>
            <person name="Hartog M."/>
            <person name="Hua A."/>
            <person name="Humphray S.J."/>
            <person name="Jeong D.H."/>
            <person name="Jing Y."/>
            <person name="Jocker A."/>
            <person name="Kenton S.M."/>
            <person name="Kim D.J."/>
            <person name="Klee K."/>
            <person name="Lai H."/>
            <person name="Lang C."/>
            <person name="Lin S."/>
            <person name="Macmil S.L."/>
            <person name="Magdelenat G."/>
            <person name="Matthews L."/>
            <person name="McCorrison J."/>
            <person name="Monaghan E.L."/>
            <person name="Mun J.H."/>
            <person name="Najar F.Z."/>
            <person name="Nicholson C."/>
            <person name="Noirot C."/>
            <person name="O'Bleness M."/>
            <person name="Paule C.R."/>
            <person name="Poulain J."/>
            <person name="Prion F."/>
            <person name="Qin B."/>
            <person name="Qu C."/>
            <person name="Retzel E.F."/>
            <person name="Riddle C."/>
            <person name="Sallet E."/>
            <person name="Samain S."/>
            <person name="Samson N."/>
            <person name="Sanders I."/>
            <person name="Saurat O."/>
            <person name="Scarpelli C."/>
            <person name="Schiex T."/>
            <person name="Segurens B."/>
            <person name="Severin A.J."/>
            <person name="Sherrier D.J."/>
            <person name="Shi R."/>
            <person name="Sims S."/>
            <person name="Singer S.R."/>
            <person name="Sinharoy S."/>
            <person name="Sterck L."/>
            <person name="Viollet A."/>
            <person name="Wang B.B."/>
            <person name="Wang K."/>
            <person name="Wang M."/>
            <person name="Wang X."/>
            <person name="Warfsmann J."/>
            <person name="Weissenbach J."/>
            <person name="White D.D."/>
            <person name="White J.D."/>
            <person name="Wiley G.B."/>
            <person name="Wincker P."/>
            <person name="Xing Y."/>
            <person name="Yang L."/>
            <person name="Yao Z."/>
            <person name="Ying F."/>
            <person name="Zhai J."/>
            <person name="Zhou L."/>
            <person name="Zuber A."/>
            <person name="Denarie J."/>
            <person name="Dixon R.A."/>
            <person name="May G.D."/>
            <person name="Schwartz D.C."/>
            <person name="Rogers J."/>
            <person name="Quetier F."/>
            <person name="Town C.D."/>
            <person name="Roe B.A."/>
        </authorList>
    </citation>
    <scope>NUCLEOTIDE SEQUENCE [LARGE SCALE GENOMIC DNA]</scope>
    <source>
        <strain evidence="2">A17</strain>
        <strain evidence="3 4">cv. Jemalong A17</strain>
    </source>
</reference>
<dbReference type="InterPro" id="IPR011043">
    <property type="entry name" value="Gal_Oxase/kelch_b-propeller"/>
</dbReference>
<dbReference type="InterPro" id="IPR050796">
    <property type="entry name" value="SCF_F-box_component"/>
</dbReference>
<dbReference type="PANTHER" id="PTHR31672:SF13">
    <property type="entry name" value="F-BOX PROTEIN CPR30-LIKE"/>
    <property type="match status" value="1"/>
</dbReference>
<dbReference type="SUPFAM" id="SSF50965">
    <property type="entry name" value="Galactose oxidase, central domain"/>
    <property type="match status" value="1"/>
</dbReference>
<sequence>MTKKRVHLPVEVITEILLKFYGPHFAASHFQIAAASPRLLFIDYHDSETLSIDFHAWLDDDSAFSPRPEFLDFYIWNPSTGIHKQIPVSNSNKDTFKMLHGFGYDVSSYDYTVVLGSYEYHPLVSSSIDLEIFSLRANEWEQIEFDSDLPYWNTERPEGAPRVGSFLNGSIHWLVYNYETEIDVIIAYDLKEKTMSEIALPDDFYSDFSPNLYDLLVLRGLISVWNMEMSTLKIWVMQEYAVHSSWTKTFDFSFDPAPDFSPVCFTNGGDIVGPVADGGLAKLDDKGGLLEYHSYGDCHFVRSQISVYTESLLSLPDGTEQA</sequence>
<dbReference type="EnsemblPlants" id="AET05189">
    <property type="protein sequence ID" value="AET05189"/>
    <property type="gene ID" value="MTR_8g102520"/>
</dbReference>
<name>G7L7F6_MEDTR</name>
<proteinExistence type="predicted"/>
<dbReference type="Pfam" id="PF07734">
    <property type="entry name" value="FBA_1"/>
    <property type="match status" value="1"/>
</dbReference>
<dbReference type="InterPro" id="IPR006527">
    <property type="entry name" value="F-box-assoc_dom_typ1"/>
</dbReference>
<dbReference type="PANTHER" id="PTHR31672">
    <property type="entry name" value="BNACNNG10540D PROTEIN"/>
    <property type="match status" value="1"/>
</dbReference>
<keyword evidence="4" id="KW-1185">Reference proteome</keyword>
<feature type="domain" description="F-box associated beta-propeller type 1" evidence="1">
    <location>
        <begin position="74"/>
        <end position="257"/>
    </location>
</feature>
<dbReference type="Proteomes" id="UP000002051">
    <property type="component" value="Chromosome 8"/>
</dbReference>
<dbReference type="HOGENOM" id="CLU_027176_3_0_1"/>
<organism evidence="2 4">
    <name type="scientific">Medicago truncatula</name>
    <name type="common">Barrel medic</name>
    <name type="synonym">Medicago tribuloides</name>
    <dbReference type="NCBI Taxonomy" id="3880"/>
    <lineage>
        <taxon>Eukaryota</taxon>
        <taxon>Viridiplantae</taxon>
        <taxon>Streptophyta</taxon>
        <taxon>Embryophyta</taxon>
        <taxon>Tracheophyta</taxon>
        <taxon>Spermatophyta</taxon>
        <taxon>Magnoliopsida</taxon>
        <taxon>eudicotyledons</taxon>
        <taxon>Gunneridae</taxon>
        <taxon>Pentapetalae</taxon>
        <taxon>rosids</taxon>
        <taxon>fabids</taxon>
        <taxon>Fabales</taxon>
        <taxon>Fabaceae</taxon>
        <taxon>Papilionoideae</taxon>
        <taxon>50 kb inversion clade</taxon>
        <taxon>NPAAA clade</taxon>
        <taxon>Hologalegina</taxon>
        <taxon>IRL clade</taxon>
        <taxon>Trifolieae</taxon>
        <taxon>Medicago</taxon>
    </lineage>
</organism>
<dbReference type="PaxDb" id="3880-AET05189"/>
<evidence type="ECO:0000259" key="1">
    <source>
        <dbReference type="Pfam" id="PF07734"/>
    </source>
</evidence>
<reference evidence="3" key="3">
    <citation type="submission" date="2015-04" db="UniProtKB">
        <authorList>
            <consortium name="EnsemblPlants"/>
        </authorList>
    </citation>
    <scope>IDENTIFICATION</scope>
    <source>
        <strain evidence="3">cv. Jemalong A17</strain>
    </source>
</reference>
<evidence type="ECO:0000313" key="2">
    <source>
        <dbReference type="EMBL" id="AET05189.1"/>
    </source>
</evidence>
<accession>G7L7F6</accession>
<evidence type="ECO:0000313" key="3">
    <source>
        <dbReference type="EnsemblPlants" id="AET05189"/>
    </source>
</evidence>
<reference evidence="2 4" key="2">
    <citation type="journal article" date="2014" name="BMC Genomics">
        <title>An improved genome release (version Mt4.0) for the model legume Medicago truncatula.</title>
        <authorList>
            <person name="Tang H."/>
            <person name="Krishnakumar V."/>
            <person name="Bidwell S."/>
            <person name="Rosen B."/>
            <person name="Chan A."/>
            <person name="Zhou S."/>
            <person name="Gentzbittel L."/>
            <person name="Childs K.L."/>
            <person name="Yandell M."/>
            <person name="Gundlach H."/>
            <person name="Mayer K.F."/>
            <person name="Schwartz D.C."/>
            <person name="Town C.D."/>
        </authorList>
    </citation>
    <scope>GENOME REANNOTATION</scope>
    <source>
        <strain evidence="3 4">cv. Jemalong A17</strain>
    </source>
</reference>
<evidence type="ECO:0000313" key="4">
    <source>
        <dbReference type="Proteomes" id="UP000002051"/>
    </source>
</evidence>
<dbReference type="InterPro" id="IPR017451">
    <property type="entry name" value="F-box-assoc_interact_dom"/>
</dbReference>
<protein>
    <submittedName>
        <fullName evidence="2">F-box protein interaction domain protein</fullName>
    </submittedName>
</protein>
<gene>
    <name evidence="2" type="ordered locus">MTR_8g102520</name>
</gene>
<dbReference type="NCBIfam" id="TIGR01640">
    <property type="entry name" value="F_box_assoc_1"/>
    <property type="match status" value="1"/>
</dbReference>